<dbReference type="Pfam" id="PF10396">
    <property type="entry name" value="TrmE_N"/>
    <property type="match status" value="1"/>
</dbReference>
<dbReference type="AlphaFoldDB" id="A0A4P6XPV8"/>
<dbReference type="PANTHER" id="PTHR42714">
    <property type="entry name" value="TRNA MODIFICATION GTPASE GTPBP3"/>
    <property type="match status" value="1"/>
</dbReference>
<keyword evidence="5 6" id="KW-0342">GTP-binding</keyword>
<evidence type="ECO:0000256" key="5">
    <source>
        <dbReference type="ARBA" id="ARBA00023134"/>
    </source>
</evidence>
<evidence type="ECO:0000256" key="6">
    <source>
        <dbReference type="RuleBase" id="RU003313"/>
    </source>
</evidence>
<feature type="domain" description="MnmE helical" evidence="9">
    <location>
        <begin position="155"/>
        <end position="496"/>
    </location>
</feature>
<dbReference type="GO" id="GO:0002098">
    <property type="term" value="P:tRNA wobble uridine modification"/>
    <property type="evidence" value="ECO:0007669"/>
    <property type="project" value="TreeGrafter"/>
</dbReference>
<dbReference type="Gene3D" id="1.20.120.430">
    <property type="entry name" value="tRNA modification GTPase MnmE domain 2"/>
    <property type="match status" value="1"/>
</dbReference>
<dbReference type="InterPro" id="IPR031168">
    <property type="entry name" value="G_TrmE"/>
</dbReference>
<dbReference type="NCBIfam" id="NF003661">
    <property type="entry name" value="PRK05291.1-3"/>
    <property type="match status" value="1"/>
</dbReference>
<dbReference type="InterPro" id="IPR004520">
    <property type="entry name" value="GTPase_MnmE"/>
</dbReference>
<evidence type="ECO:0000259" key="8">
    <source>
        <dbReference type="Pfam" id="PF10396"/>
    </source>
</evidence>
<protein>
    <submittedName>
        <fullName evidence="10">tRNA modification GTPase trmE</fullName>
    </submittedName>
</protein>
<dbReference type="Pfam" id="PF01926">
    <property type="entry name" value="MMR_HSR1"/>
    <property type="match status" value="1"/>
</dbReference>
<dbReference type="PANTHER" id="PTHR42714:SF2">
    <property type="entry name" value="TRNA MODIFICATION GTPASE GTPBP3, MITOCHONDRIAL"/>
    <property type="match status" value="1"/>
</dbReference>
<feature type="domain" description="GTP-binding protein TrmE N-terminal" evidence="8">
    <location>
        <begin position="31"/>
        <end position="152"/>
    </location>
</feature>
<evidence type="ECO:0000313" key="11">
    <source>
        <dbReference type="Proteomes" id="UP000292447"/>
    </source>
</evidence>
<keyword evidence="3 6" id="KW-0819">tRNA processing</keyword>
<evidence type="ECO:0000256" key="4">
    <source>
        <dbReference type="ARBA" id="ARBA00022741"/>
    </source>
</evidence>
<dbReference type="FunFam" id="3.30.1360.120:FF:000007">
    <property type="entry name" value="tRNA modification GTPase GTPBP3, mitochondrial"/>
    <property type="match status" value="1"/>
</dbReference>
<dbReference type="InterPro" id="IPR027368">
    <property type="entry name" value="MnmE_dom2"/>
</dbReference>
<name>A0A4P6XPV8_9ASCO</name>
<dbReference type="NCBIfam" id="TIGR00231">
    <property type="entry name" value="small_GTP"/>
    <property type="match status" value="1"/>
</dbReference>
<dbReference type="Gene3D" id="3.40.50.300">
    <property type="entry name" value="P-loop containing nucleotide triphosphate hydrolases"/>
    <property type="match status" value="1"/>
</dbReference>
<dbReference type="GO" id="GO:0003924">
    <property type="term" value="F:GTPase activity"/>
    <property type="evidence" value="ECO:0007669"/>
    <property type="project" value="InterPro"/>
</dbReference>
<reference evidence="11" key="1">
    <citation type="submission" date="2019-03" db="EMBL/GenBank/DDBJ databases">
        <title>Snf2 controls pulcherriminic acid biosynthesis and connects pigmentation and antifungal activity of the yeast Metschnikowia pulcherrima.</title>
        <authorList>
            <person name="Gore-Lloyd D."/>
            <person name="Sumann I."/>
            <person name="Brachmann A.O."/>
            <person name="Schneeberger K."/>
            <person name="Ortiz-Merino R.A."/>
            <person name="Moreno-Beltran M."/>
            <person name="Schlaefli M."/>
            <person name="Kirner P."/>
            <person name="Santos Kron A."/>
            <person name="Wolfe K.H."/>
            <person name="Piel J."/>
            <person name="Ahrens C.H."/>
            <person name="Henk D."/>
            <person name="Freimoser F.M."/>
        </authorList>
    </citation>
    <scope>NUCLEOTIDE SEQUENCE [LARGE SCALE GENOMIC DNA]</scope>
    <source>
        <strain evidence="11">APC 1.2</strain>
    </source>
</reference>
<dbReference type="CDD" id="cd14858">
    <property type="entry name" value="TrmE_N"/>
    <property type="match status" value="1"/>
</dbReference>
<comment type="subcellular location">
    <subcellularLocation>
        <location evidence="1">Mitochondrion</location>
    </subcellularLocation>
</comment>
<dbReference type="InterPro" id="IPR018948">
    <property type="entry name" value="GTP-bd_TrmE_N"/>
</dbReference>
<dbReference type="Gene3D" id="3.30.1360.120">
    <property type="entry name" value="Probable tRNA modification gtpase trme, domain 1"/>
    <property type="match status" value="1"/>
</dbReference>
<comment type="similarity">
    <text evidence="2 6">Belongs to the TRAFAC class TrmE-Era-EngA-EngB-Septin-like GTPase superfamily. TrmE GTPase family.</text>
</comment>
<dbReference type="EMBL" id="CP034458">
    <property type="protein sequence ID" value="QBM88715.1"/>
    <property type="molecule type" value="Genomic_DNA"/>
</dbReference>
<dbReference type="GO" id="GO:0005739">
    <property type="term" value="C:mitochondrion"/>
    <property type="evidence" value="ECO:0007669"/>
    <property type="project" value="UniProtKB-SubCell"/>
</dbReference>
<dbReference type="InterPro" id="IPR005225">
    <property type="entry name" value="Small_GTP-bd"/>
</dbReference>
<proteinExistence type="inferred from homology"/>
<organism evidence="10 11">
    <name type="scientific">Metschnikowia aff. pulcherrima</name>
    <dbReference type="NCBI Taxonomy" id="2163413"/>
    <lineage>
        <taxon>Eukaryota</taxon>
        <taxon>Fungi</taxon>
        <taxon>Dikarya</taxon>
        <taxon>Ascomycota</taxon>
        <taxon>Saccharomycotina</taxon>
        <taxon>Pichiomycetes</taxon>
        <taxon>Metschnikowiaceae</taxon>
        <taxon>Metschnikowia</taxon>
    </lineage>
</organism>
<gene>
    <name evidence="10" type="primary">MPUL0C06940</name>
    <name evidence="10" type="ORF">METSCH_C06940</name>
</gene>
<dbReference type="Proteomes" id="UP000292447">
    <property type="component" value="Chromosome III"/>
</dbReference>
<dbReference type="SUPFAM" id="SSF52540">
    <property type="entry name" value="P-loop containing nucleoside triphosphate hydrolases"/>
    <property type="match status" value="1"/>
</dbReference>
<evidence type="ECO:0000313" key="10">
    <source>
        <dbReference type="EMBL" id="QBM88715.1"/>
    </source>
</evidence>
<evidence type="ECO:0000259" key="9">
    <source>
        <dbReference type="Pfam" id="PF12631"/>
    </source>
</evidence>
<feature type="domain" description="G" evidence="7">
    <location>
        <begin position="253"/>
        <end position="370"/>
    </location>
</feature>
<dbReference type="STRING" id="2163413.A0A4P6XPV8"/>
<dbReference type="HAMAP" id="MF_00379">
    <property type="entry name" value="GTPase_MnmE"/>
    <property type="match status" value="1"/>
</dbReference>
<dbReference type="InterPro" id="IPR027417">
    <property type="entry name" value="P-loop_NTPase"/>
</dbReference>
<accession>A0A4P6XPV8</accession>
<keyword evidence="4 6" id="KW-0547">Nucleotide-binding</keyword>
<keyword evidence="11" id="KW-1185">Reference proteome</keyword>
<dbReference type="CDD" id="cd04164">
    <property type="entry name" value="trmE"/>
    <property type="match status" value="1"/>
</dbReference>
<dbReference type="Pfam" id="PF12631">
    <property type="entry name" value="MnmE_helical"/>
    <property type="match status" value="1"/>
</dbReference>
<evidence type="ECO:0000259" key="7">
    <source>
        <dbReference type="Pfam" id="PF01926"/>
    </source>
</evidence>
<dbReference type="NCBIfam" id="TIGR00450">
    <property type="entry name" value="mnmE_trmE_thdF"/>
    <property type="match status" value="1"/>
</dbReference>
<dbReference type="GO" id="GO:0030488">
    <property type="term" value="P:tRNA methylation"/>
    <property type="evidence" value="ECO:0007669"/>
    <property type="project" value="TreeGrafter"/>
</dbReference>
<dbReference type="InterPro" id="IPR006073">
    <property type="entry name" value="GTP-bd"/>
</dbReference>
<dbReference type="InterPro" id="IPR027266">
    <property type="entry name" value="TrmE/GcvT-like"/>
</dbReference>
<evidence type="ECO:0000256" key="1">
    <source>
        <dbReference type="ARBA" id="ARBA00004173"/>
    </source>
</evidence>
<evidence type="ECO:0000256" key="2">
    <source>
        <dbReference type="ARBA" id="ARBA00011043"/>
    </source>
</evidence>
<dbReference type="InterPro" id="IPR025867">
    <property type="entry name" value="MnmE_helical"/>
</dbReference>
<sequence>MRARPNLIGRPHILGKRTIHKLYKRRMSRPTIYALSTKPGRAAIGVIRVSGLHASHVYKQLTKSQSPPLHRTASLRSLYGSKGVLDHALTLFFKGPKLYTGEDLLELHVHGGTAIVKAVMAAVGKMHRPADDIHVRYAEQGEFSKRAFLNGRLDLTELEGVREMIDAETESQRVGALASLTGSNLALMRRWRHDIVRNVALLTTVIDFGEEHDLEETNRLFVDVEKDINSLANEIRAYLAKVRGLEILMRGIKVTLMGPPNAGKLSLLNYLASDEKAIVSEVAGTTRDVIDVPLDIAGYKIVVGDTAGIRAMLDAGQIEQEGIKRAKQKALLGDIVLVVVPVNEPLSSDIIAHVQLLHDAKRHVVAVLNKVDLGHPNMAKLTSKLAQTLQILEQNVFPASCLTGEGMDALRDELVLLFKRVSMSTSLDPVVISARARDLLENDVLYGLEQFLVWKDAEDVVLASECLRQASEGIGKITGDAVGVEEILGVVFSKFCIGK</sequence>
<dbReference type="GO" id="GO:0005525">
    <property type="term" value="F:GTP binding"/>
    <property type="evidence" value="ECO:0007669"/>
    <property type="project" value="UniProtKB-KW"/>
</dbReference>
<evidence type="ECO:0000256" key="3">
    <source>
        <dbReference type="ARBA" id="ARBA00022694"/>
    </source>
</evidence>